<dbReference type="SMART" id="SM00939">
    <property type="entry name" value="PepX_C"/>
    <property type="match status" value="1"/>
</dbReference>
<name>A0A1G7VH41_9ACTN</name>
<dbReference type="PANTHER" id="PTHR43056:SF10">
    <property type="entry name" value="COCE_NOND FAMILY, PUTATIVE (AFU_ORTHOLOGUE AFUA_7G00600)-RELATED"/>
    <property type="match status" value="1"/>
</dbReference>
<dbReference type="EMBL" id="FNCF01000004">
    <property type="protein sequence ID" value="SDG59053.1"/>
    <property type="molecule type" value="Genomic_DNA"/>
</dbReference>
<dbReference type="InterPro" id="IPR013736">
    <property type="entry name" value="Xaa-Pro_dipept_C"/>
</dbReference>
<evidence type="ECO:0000313" key="3">
    <source>
        <dbReference type="EMBL" id="SDG59053.1"/>
    </source>
</evidence>
<dbReference type="InterPro" id="IPR008979">
    <property type="entry name" value="Galactose-bd-like_sf"/>
</dbReference>
<organism evidence="3 4">
    <name type="scientific">Klenkia brasiliensis</name>
    <dbReference type="NCBI Taxonomy" id="333142"/>
    <lineage>
        <taxon>Bacteria</taxon>
        <taxon>Bacillati</taxon>
        <taxon>Actinomycetota</taxon>
        <taxon>Actinomycetes</taxon>
        <taxon>Geodermatophilales</taxon>
        <taxon>Geodermatophilaceae</taxon>
        <taxon>Klenkia</taxon>
    </lineage>
</organism>
<reference evidence="4" key="1">
    <citation type="submission" date="2016-10" db="EMBL/GenBank/DDBJ databases">
        <authorList>
            <person name="Varghese N."/>
            <person name="Submissions S."/>
        </authorList>
    </citation>
    <scope>NUCLEOTIDE SEQUENCE [LARGE SCALE GENOMIC DNA]</scope>
    <source>
        <strain evidence="4">DSM 44526</strain>
    </source>
</reference>
<dbReference type="Proteomes" id="UP000198863">
    <property type="component" value="Unassembled WGS sequence"/>
</dbReference>
<evidence type="ECO:0000313" key="4">
    <source>
        <dbReference type="Proteomes" id="UP000198863"/>
    </source>
</evidence>
<feature type="domain" description="Xaa-Pro dipeptidyl-peptidase C-terminal" evidence="2">
    <location>
        <begin position="307"/>
        <end position="540"/>
    </location>
</feature>
<dbReference type="RefSeq" id="WP_242658416.1">
    <property type="nucleotide sequence ID" value="NZ_FNCF01000004.1"/>
</dbReference>
<dbReference type="NCBIfam" id="TIGR00976">
    <property type="entry name" value="CocE_NonD"/>
    <property type="match status" value="1"/>
</dbReference>
<dbReference type="Gene3D" id="3.40.50.1820">
    <property type="entry name" value="alpha/beta hydrolase"/>
    <property type="match status" value="1"/>
</dbReference>
<dbReference type="Gene3D" id="1.10.3020.10">
    <property type="entry name" value="alpha-amino acid ester hydrolase ( Helical cap domain)"/>
    <property type="match status" value="1"/>
</dbReference>
<keyword evidence="1" id="KW-0378">Hydrolase</keyword>
<proteinExistence type="predicted"/>
<dbReference type="PANTHER" id="PTHR43056">
    <property type="entry name" value="PEPTIDASE S9 PROLYL OLIGOPEPTIDASE"/>
    <property type="match status" value="1"/>
</dbReference>
<dbReference type="InterPro" id="IPR029058">
    <property type="entry name" value="AB_hydrolase_fold"/>
</dbReference>
<dbReference type="AlphaFoldDB" id="A0A1G7VH41"/>
<evidence type="ECO:0000259" key="2">
    <source>
        <dbReference type="SMART" id="SM00939"/>
    </source>
</evidence>
<dbReference type="SUPFAM" id="SSF53474">
    <property type="entry name" value="alpha/beta-Hydrolases"/>
    <property type="match status" value="1"/>
</dbReference>
<protein>
    <recommendedName>
        <fullName evidence="2">Xaa-Pro dipeptidyl-peptidase C-terminal domain-containing protein</fullName>
    </recommendedName>
</protein>
<dbReference type="GO" id="GO:0008239">
    <property type="term" value="F:dipeptidyl-peptidase activity"/>
    <property type="evidence" value="ECO:0007669"/>
    <property type="project" value="InterPro"/>
</dbReference>
<dbReference type="SUPFAM" id="SSF49785">
    <property type="entry name" value="Galactose-binding domain-like"/>
    <property type="match status" value="1"/>
</dbReference>
<accession>A0A1G7VH41</accession>
<dbReference type="Pfam" id="PF08530">
    <property type="entry name" value="PepX_C"/>
    <property type="match status" value="1"/>
</dbReference>
<dbReference type="Gene3D" id="2.60.120.260">
    <property type="entry name" value="Galactose-binding domain-like"/>
    <property type="match status" value="1"/>
</dbReference>
<dbReference type="InterPro" id="IPR000383">
    <property type="entry name" value="Xaa-Pro-like_dom"/>
</dbReference>
<evidence type="ECO:0000256" key="1">
    <source>
        <dbReference type="ARBA" id="ARBA00022801"/>
    </source>
</evidence>
<sequence>MGLVDRVASRVLGLAAPTSSYTVERGLRVPMRDGVELVADRYVPDGEVLGTLLVRGPYGRAFPFSLLFATAYAARGYQVVLQSVRGTYGSGDEFQPMFREVDDGADTVAWLREQPWYTGTFGTVGLSYLGFTQWALLADPPEDLVASVVLVGPHDFSRATWGTGAFTVNDFLGWSDMVAHQEDPGRLRGLVRQVTAPRRLGPALDALPLGDAGERLLAGRGRWYRDWVAHPDRDDPWWAPVQLDRALDHPRVPVLLIGGWQDLFLDQTLDQYLRLRGAGADVALTVGPWTHTETLTRGGGLVTRESLDWLGEHLAGTGGRQRPAPVHVHVTGAGEWRWLPEWPPATTDRTVFLADGGRLADTAPGPDAAPAVFTADPARPVPSIGGRLLDNRSGGYADDTALADRADVACWTSDPLPADVEVVGAPVVELHHATDVGHVDVAVRLSQVDRRGRSRNVADGYVRLVPGDPGTDAEGGVVRLALDPVAHRFPAGCRLRLVVAGSSHPHWSRNPGTGEPPETAVRTVRSTRTVAVAGGASRLLLPVSPVGRTPGPSSRG</sequence>
<keyword evidence="4" id="KW-1185">Reference proteome</keyword>
<dbReference type="InterPro" id="IPR050585">
    <property type="entry name" value="Xaa-Pro_dipeptidyl-ppase/CocE"/>
</dbReference>
<dbReference type="Pfam" id="PF02129">
    <property type="entry name" value="Peptidase_S15"/>
    <property type="match status" value="1"/>
</dbReference>
<gene>
    <name evidence="3" type="ORF">SAMN05660324_3062</name>
</gene>
<dbReference type="InterPro" id="IPR005674">
    <property type="entry name" value="CocE/Ser_esterase"/>
</dbReference>